<dbReference type="GeneID" id="54330137"/>
<dbReference type="VEuPathDB" id="FungiDB:EYZ11_009667"/>
<evidence type="ECO:0000256" key="3">
    <source>
        <dbReference type="SAM" id="Phobius"/>
    </source>
</evidence>
<dbReference type="Proteomes" id="UP000308092">
    <property type="component" value="Unassembled WGS sequence"/>
</dbReference>
<dbReference type="RefSeq" id="XP_033425374.1">
    <property type="nucleotide sequence ID" value="XM_033572059.1"/>
</dbReference>
<feature type="transmembrane region" description="Helical" evidence="3">
    <location>
        <begin position="293"/>
        <end position="316"/>
    </location>
</feature>
<dbReference type="Gene3D" id="3.90.550.20">
    <property type="match status" value="1"/>
</dbReference>
<keyword evidence="3" id="KW-1133">Transmembrane helix</keyword>
<evidence type="ECO:0000313" key="6">
    <source>
        <dbReference type="Proteomes" id="UP000308092"/>
    </source>
</evidence>
<name>A0A4S3J7B9_9EURO</name>
<dbReference type="AlphaFoldDB" id="A0A4S3J7B9"/>
<dbReference type="InterPro" id="IPR029044">
    <property type="entry name" value="Nucleotide-diphossugar_trans"/>
</dbReference>
<keyword evidence="6" id="KW-1185">Reference proteome</keyword>
<dbReference type="SUPFAM" id="SSF53448">
    <property type="entry name" value="Nucleotide-diphospho-sugar transferases"/>
    <property type="match status" value="1"/>
</dbReference>
<dbReference type="OrthoDB" id="3647at2759"/>
<protein>
    <recommendedName>
        <fullName evidence="8">Membrane-bound alpha-1,6-mannosyltransferase Initiation-specific</fullName>
    </recommendedName>
</protein>
<dbReference type="GO" id="GO:0016020">
    <property type="term" value="C:membrane"/>
    <property type="evidence" value="ECO:0007669"/>
    <property type="project" value="GOC"/>
</dbReference>
<dbReference type="EMBL" id="SOSA01000472">
    <property type="protein sequence ID" value="THC90869.1"/>
    <property type="molecule type" value="Genomic_DNA"/>
</dbReference>
<gene>
    <name evidence="4" type="ORF">ATNIH1004_007435</name>
    <name evidence="5" type="ORF">EYZ11_009667</name>
</gene>
<reference evidence="5 6" key="1">
    <citation type="submission" date="2019-03" db="EMBL/GenBank/DDBJ databases">
        <title>The genome sequence of a newly discovered highly antifungal drug resistant Aspergillus species, Aspergillus tanneri NIH 1004.</title>
        <authorList>
            <person name="Mounaud S."/>
            <person name="Singh I."/>
            <person name="Joardar V."/>
            <person name="Pakala S."/>
            <person name="Pakala S."/>
            <person name="Venepally P."/>
            <person name="Hoover J."/>
            <person name="Nierman W."/>
            <person name="Chung J."/>
            <person name="Losada L."/>
        </authorList>
    </citation>
    <scope>NUCLEOTIDE SEQUENCE [LARGE SCALE GENOMIC DNA]</scope>
    <source>
        <strain evidence="5 6">NIH1004</strain>
    </source>
</reference>
<evidence type="ECO:0000256" key="2">
    <source>
        <dbReference type="ARBA" id="ARBA00022679"/>
    </source>
</evidence>
<dbReference type="PANTHER" id="PTHR32385:SF15">
    <property type="entry name" value="INOSITOL PHOSPHOCERAMIDE MANNOSYLTRANSFERASE 1"/>
    <property type="match status" value="1"/>
</dbReference>
<dbReference type="GO" id="GO:0000030">
    <property type="term" value="F:mannosyltransferase activity"/>
    <property type="evidence" value="ECO:0007669"/>
    <property type="project" value="TreeGrafter"/>
</dbReference>
<comment type="similarity">
    <text evidence="1">Belongs to the glycosyltransferase 32 family.</text>
</comment>
<proteinExistence type="inferred from homology"/>
<dbReference type="InterPro" id="IPR051706">
    <property type="entry name" value="Glycosyltransferase_domain"/>
</dbReference>
<evidence type="ECO:0008006" key="8">
    <source>
        <dbReference type="Google" id="ProtNLM"/>
    </source>
</evidence>
<organism evidence="5 6">
    <name type="scientific">Aspergillus tanneri</name>
    <dbReference type="NCBI Taxonomy" id="1220188"/>
    <lineage>
        <taxon>Eukaryota</taxon>
        <taxon>Fungi</taxon>
        <taxon>Dikarya</taxon>
        <taxon>Ascomycota</taxon>
        <taxon>Pezizomycotina</taxon>
        <taxon>Eurotiomycetes</taxon>
        <taxon>Eurotiomycetidae</taxon>
        <taxon>Eurotiales</taxon>
        <taxon>Aspergillaceae</taxon>
        <taxon>Aspergillus</taxon>
        <taxon>Aspergillus subgen. Circumdati</taxon>
    </lineage>
</organism>
<dbReference type="GO" id="GO:0051999">
    <property type="term" value="P:mannosyl-inositol phosphorylceramide biosynthetic process"/>
    <property type="evidence" value="ECO:0007669"/>
    <property type="project" value="TreeGrafter"/>
</dbReference>
<evidence type="ECO:0000313" key="7">
    <source>
        <dbReference type="Proteomes" id="UP000324241"/>
    </source>
</evidence>
<dbReference type="Pfam" id="PF04488">
    <property type="entry name" value="Gly_transf_sug"/>
    <property type="match status" value="1"/>
</dbReference>
<dbReference type="EMBL" id="QUQM01000007">
    <property type="protein sequence ID" value="KAA8646013.1"/>
    <property type="molecule type" value="Genomic_DNA"/>
</dbReference>
<sequence length="332" mass="37901">MLLTRVRLLILVLLVASLPFLASTLTAQLYRLLRLPFIWDISAADSMISQERDQFDITFRSYPVNGSTTDSDQIPARLHHIHLGDSPLRPEWLVARSECLAHHPDWEAYLWDDAAATRLVHEDFPDLVDLWKNYPYLVQRVDALRYMVLYKYGGAILDFDLVCRRSLDPLRRFEFVAPAAYPSGFSVGMLLSTPNSSFVHELVDNLPAFNRRWFYLPYATVMFSAGCHYASTIFTSQRNRTALRILSGPPEHRTMHMLNGFVETPLFRHLGTSSWHGSDIAMLNVFNTLGKNWMYMTFLGMSIGVIGLIILAMLGFARRTPPERNATVLKSA</sequence>
<evidence type="ECO:0000313" key="4">
    <source>
        <dbReference type="EMBL" id="KAA8646013.1"/>
    </source>
</evidence>
<comment type="caution">
    <text evidence="5">The sequence shown here is derived from an EMBL/GenBank/DDBJ whole genome shotgun (WGS) entry which is preliminary data.</text>
</comment>
<keyword evidence="2" id="KW-0808">Transferase</keyword>
<dbReference type="InterPro" id="IPR007577">
    <property type="entry name" value="GlycoTrfase_DXD_sugar-bd_CS"/>
</dbReference>
<accession>A0A4S3J7B9</accession>
<keyword evidence="3" id="KW-0812">Transmembrane</keyword>
<evidence type="ECO:0000256" key="1">
    <source>
        <dbReference type="ARBA" id="ARBA00009003"/>
    </source>
</evidence>
<dbReference type="PANTHER" id="PTHR32385">
    <property type="entry name" value="MANNOSYL PHOSPHORYLINOSITOL CERAMIDE SYNTHASE"/>
    <property type="match status" value="1"/>
</dbReference>
<keyword evidence="3" id="KW-0472">Membrane</keyword>
<evidence type="ECO:0000313" key="5">
    <source>
        <dbReference type="EMBL" id="THC90869.1"/>
    </source>
</evidence>
<reference evidence="4 7" key="2">
    <citation type="submission" date="2019-08" db="EMBL/GenBank/DDBJ databases">
        <title>The genome sequence of a newly discovered highly antifungal drug resistant Aspergillus species, Aspergillus tanneri NIH 1004.</title>
        <authorList>
            <person name="Mounaud S."/>
            <person name="Singh I."/>
            <person name="Joardar V."/>
            <person name="Pakala S."/>
            <person name="Pakala S."/>
            <person name="Venepally P."/>
            <person name="Chung J.K."/>
            <person name="Losada L."/>
            <person name="Nierman W.C."/>
        </authorList>
    </citation>
    <scope>NUCLEOTIDE SEQUENCE [LARGE SCALE GENOMIC DNA]</scope>
    <source>
        <strain evidence="4 7">NIH1004</strain>
    </source>
</reference>
<dbReference type="Proteomes" id="UP000324241">
    <property type="component" value="Unassembled WGS sequence"/>
</dbReference>